<dbReference type="OrthoDB" id="9809356at2"/>
<reference evidence="25 26" key="1">
    <citation type="submission" date="2014-03" db="EMBL/GenBank/DDBJ databases">
        <title>Sequencing and Comparison of Genomes and Transcriptome Profiles of Human Ehrlichiosis Agents.</title>
        <authorList>
            <person name="Lin M."/>
            <person name="Daugherty S.C."/>
            <person name="Nagaraj S."/>
            <person name="Cheng Z."/>
            <person name="Xiong Q."/>
            <person name="Lin F.-Y."/>
            <person name="Sengamalay N."/>
            <person name="Ott S."/>
            <person name="Godinez A."/>
            <person name="Tallon L.J."/>
            <person name="Sadzewicz L."/>
            <person name="Fraser C.M."/>
            <person name="Dunning Hotopp J.C."/>
            <person name="Rikihisa Y."/>
        </authorList>
    </citation>
    <scope>NUCLEOTIDE SEQUENCE [LARGE SCALE GENOMIC DNA]</scope>
    <source>
        <strain evidence="25 26">Oregon</strain>
    </source>
</reference>
<proteinExistence type="inferred from homology"/>
<evidence type="ECO:0000256" key="17">
    <source>
        <dbReference type="ARBA" id="ARBA00032510"/>
    </source>
</evidence>
<dbReference type="InterPro" id="IPR036615">
    <property type="entry name" value="Mur_ligase_C_dom_sf"/>
</dbReference>
<dbReference type="InterPro" id="IPR004101">
    <property type="entry name" value="Mur_ligase_C"/>
</dbReference>
<dbReference type="NCBIfam" id="TIGR01499">
    <property type="entry name" value="folC"/>
    <property type="match status" value="1"/>
</dbReference>
<evidence type="ECO:0000256" key="14">
    <source>
        <dbReference type="ARBA" id="ARBA00022909"/>
    </source>
</evidence>
<dbReference type="PIRSF" id="PIRSF001563">
    <property type="entry name" value="Folylpolyglu_synth"/>
    <property type="match status" value="1"/>
</dbReference>
<dbReference type="PANTHER" id="PTHR11136:SF0">
    <property type="entry name" value="DIHYDROFOLATE SYNTHETASE-RELATED"/>
    <property type="match status" value="1"/>
</dbReference>
<comment type="catalytic activity">
    <reaction evidence="20">
        <text>(6R)-5,10-methylenetetrahydrofolyl-(gamma-L-Glu)(n) + L-glutamate + ATP = (6R)-5,10-methylenetetrahydrofolyl-(gamma-L-Glu)(n+1) + ADP + phosphate + H(+)</text>
        <dbReference type="Rhea" id="RHEA:51912"/>
        <dbReference type="Rhea" id="RHEA-COMP:13257"/>
        <dbReference type="Rhea" id="RHEA-COMP:13258"/>
        <dbReference type="ChEBI" id="CHEBI:15378"/>
        <dbReference type="ChEBI" id="CHEBI:29985"/>
        <dbReference type="ChEBI" id="CHEBI:30616"/>
        <dbReference type="ChEBI" id="CHEBI:43474"/>
        <dbReference type="ChEBI" id="CHEBI:136572"/>
        <dbReference type="ChEBI" id="CHEBI:456216"/>
        <dbReference type="EC" id="6.3.2.17"/>
    </reaction>
</comment>
<dbReference type="EC" id="6.3.2.12" evidence="6"/>
<dbReference type="Pfam" id="PF08245">
    <property type="entry name" value="Mur_ligase_M"/>
    <property type="match status" value="1"/>
</dbReference>
<evidence type="ECO:0000256" key="15">
    <source>
        <dbReference type="ARBA" id="ARBA00030048"/>
    </source>
</evidence>
<evidence type="ECO:0000256" key="22">
    <source>
        <dbReference type="PIRNR" id="PIRNR001563"/>
    </source>
</evidence>
<evidence type="ECO:0000256" key="11">
    <source>
        <dbReference type="ARBA" id="ARBA00022741"/>
    </source>
</evidence>
<dbReference type="SUPFAM" id="SSF53244">
    <property type="entry name" value="MurD-like peptide ligases, peptide-binding domain"/>
    <property type="match status" value="1"/>
</dbReference>
<keyword evidence="10" id="KW-0479">Metal-binding</keyword>
<comment type="similarity">
    <text evidence="5 22">Belongs to the folylpolyglutamate synthase family.</text>
</comment>
<evidence type="ECO:0000256" key="13">
    <source>
        <dbReference type="ARBA" id="ARBA00022842"/>
    </source>
</evidence>
<dbReference type="InterPro" id="IPR001645">
    <property type="entry name" value="Folylpolyglutamate_synth"/>
</dbReference>
<dbReference type="FunFam" id="3.40.1190.10:FF:000011">
    <property type="entry name" value="Folylpolyglutamate synthase/dihydrofolate synthase"/>
    <property type="match status" value="1"/>
</dbReference>
<comment type="catalytic activity">
    <reaction evidence="19">
        <text>10-formyltetrahydrofolyl-(gamma-L-Glu)(n) + L-glutamate + ATP = 10-formyltetrahydrofolyl-(gamma-L-Glu)(n+1) + ADP + phosphate + H(+)</text>
        <dbReference type="Rhea" id="RHEA:51904"/>
        <dbReference type="Rhea" id="RHEA-COMP:13088"/>
        <dbReference type="Rhea" id="RHEA-COMP:14300"/>
        <dbReference type="ChEBI" id="CHEBI:15378"/>
        <dbReference type="ChEBI" id="CHEBI:29985"/>
        <dbReference type="ChEBI" id="CHEBI:30616"/>
        <dbReference type="ChEBI" id="CHEBI:43474"/>
        <dbReference type="ChEBI" id="CHEBI:134413"/>
        <dbReference type="ChEBI" id="CHEBI:456216"/>
        <dbReference type="EC" id="6.3.2.17"/>
    </reaction>
</comment>
<comment type="cofactor">
    <cofactor evidence="1">
        <name>Mg(2+)</name>
        <dbReference type="ChEBI" id="CHEBI:18420"/>
    </cofactor>
</comment>
<evidence type="ECO:0000259" key="24">
    <source>
        <dbReference type="Pfam" id="PF08245"/>
    </source>
</evidence>
<evidence type="ECO:0000256" key="9">
    <source>
        <dbReference type="ARBA" id="ARBA00022598"/>
    </source>
</evidence>
<evidence type="ECO:0000256" key="8">
    <source>
        <dbReference type="ARBA" id="ARBA00019357"/>
    </source>
</evidence>
<feature type="domain" description="Mur ligase central" evidence="24">
    <location>
        <begin position="46"/>
        <end position="258"/>
    </location>
</feature>
<keyword evidence="11 22" id="KW-0547">Nucleotide-binding</keyword>
<sequence length="432" mass="47825">MSVYMPHWPKPLGERPLEIDLELYRVIDVLERLGSPHRKVPPVMHVAGTNGKGSTIAFLRSILKSAGYSLNIYTSPHLRYFNERIVICNEEISDRALYDVLEDVRVASKGEKLTFFEGTTLAAILAFSRTNADFSLIETGMGGRLDATNVFPKPLITIITSIDLDHTEYLGRSTPEIAYEKSGIMKNGVSCVVAGQTDEVMKVIEKVAAMRRAPVFRQGYEWNVSKSQGCLLFETGGYQELYSLPNLRGDHQIVNAGNTVAAVTILRNKYGYDAITAESINEGLSNAIWPARLQRVSRNTNELVRILPQGWELYIDGAHNPAGAKTISEWLGESKAHIILGMTRGKDVKEFLSRIKSNIETIAVVCVQGEPRSQTLEEISKPVLELGCDCFKSASLKDAVQNAVYTKSGVTKIIICGSLFLFRDLASYGEID</sequence>
<dbReference type="GO" id="GO:0005737">
    <property type="term" value="C:cytoplasm"/>
    <property type="evidence" value="ECO:0007669"/>
    <property type="project" value="TreeGrafter"/>
</dbReference>
<dbReference type="Pfam" id="PF02875">
    <property type="entry name" value="Mur_ligase_C"/>
    <property type="match status" value="1"/>
</dbReference>
<protein>
    <recommendedName>
        <fullName evidence="8">Dihydrofolate synthase/folylpolyglutamate synthase</fullName>
        <ecNumber evidence="6">6.3.2.12</ecNumber>
        <ecNumber evidence="7">6.3.2.17</ecNumber>
    </recommendedName>
    <alternativeName>
        <fullName evidence="17">Folylpoly-gamma-glutamate synthetase-dihydrofolate synthetase</fullName>
    </alternativeName>
    <alternativeName>
        <fullName evidence="15">Folylpolyglutamate synthetase</fullName>
    </alternativeName>
    <alternativeName>
        <fullName evidence="16">Tetrahydrofolylpolyglutamate synthase</fullName>
    </alternativeName>
</protein>
<dbReference type="GO" id="GO:0008841">
    <property type="term" value="F:dihydrofolate synthase activity"/>
    <property type="evidence" value="ECO:0007669"/>
    <property type="project" value="UniProtKB-EC"/>
</dbReference>
<evidence type="ECO:0000256" key="10">
    <source>
        <dbReference type="ARBA" id="ARBA00022723"/>
    </source>
</evidence>
<organism evidence="25 26">
    <name type="scientific">Neorickettsia helminthoeca str. Oregon</name>
    <dbReference type="NCBI Taxonomy" id="1286528"/>
    <lineage>
        <taxon>Bacteria</taxon>
        <taxon>Pseudomonadati</taxon>
        <taxon>Pseudomonadota</taxon>
        <taxon>Alphaproteobacteria</taxon>
        <taxon>Rickettsiales</taxon>
        <taxon>Anaplasmataceae</taxon>
        <taxon>Neorickettsia</taxon>
    </lineage>
</organism>
<evidence type="ECO:0000256" key="18">
    <source>
        <dbReference type="ARBA" id="ARBA00047493"/>
    </source>
</evidence>
<evidence type="ECO:0000256" key="19">
    <source>
        <dbReference type="ARBA" id="ARBA00047808"/>
    </source>
</evidence>
<dbReference type="InterPro" id="IPR036565">
    <property type="entry name" value="Mur-like_cat_sf"/>
</dbReference>
<evidence type="ECO:0000256" key="21">
    <source>
        <dbReference type="ARBA" id="ARBA00049161"/>
    </source>
</evidence>
<dbReference type="GO" id="GO:0005524">
    <property type="term" value="F:ATP binding"/>
    <property type="evidence" value="ECO:0007669"/>
    <property type="project" value="UniProtKB-KW"/>
</dbReference>
<evidence type="ECO:0000256" key="16">
    <source>
        <dbReference type="ARBA" id="ARBA00030592"/>
    </source>
</evidence>
<gene>
    <name evidence="25" type="primary">folC</name>
    <name evidence="25" type="ORF">NHE_0678</name>
</gene>
<evidence type="ECO:0000256" key="12">
    <source>
        <dbReference type="ARBA" id="ARBA00022840"/>
    </source>
</evidence>
<evidence type="ECO:0000256" key="20">
    <source>
        <dbReference type="ARBA" id="ARBA00049035"/>
    </source>
</evidence>
<dbReference type="Proteomes" id="UP000023755">
    <property type="component" value="Chromosome"/>
</dbReference>
<dbReference type="SUPFAM" id="SSF53623">
    <property type="entry name" value="MurD-like peptide ligases, catalytic domain"/>
    <property type="match status" value="1"/>
</dbReference>
<dbReference type="GO" id="GO:0046656">
    <property type="term" value="P:folic acid biosynthetic process"/>
    <property type="evidence" value="ECO:0007669"/>
    <property type="project" value="UniProtKB-KW"/>
</dbReference>
<evidence type="ECO:0000256" key="1">
    <source>
        <dbReference type="ARBA" id="ARBA00001946"/>
    </source>
</evidence>
<comment type="function">
    <text evidence="2">Functions in two distinct reactions of the de novo folate biosynthetic pathway. Catalyzes the addition of a glutamate residue to dihydropteroate (7,8-dihydropteroate or H2Pte) to form dihydrofolate (7,8-dihydrofolate monoglutamate or H2Pte-Glu). Also catalyzes successive additions of L-glutamate to tetrahydrofolate or 10-formyltetrahydrofolate or 5,10-methylenetetrahydrofolate, leading to folylpolyglutamate derivatives.</text>
</comment>
<evidence type="ECO:0000259" key="23">
    <source>
        <dbReference type="Pfam" id="PF02875"/>
    </source>
</evidence>
<dbReference type="UniPathway" id="UPA00077">
    <property type="reaction ID" value="UER00157"/>
</dbReference>
<dbReference type="InterPro" id="IPR018109">
    <property type="entry name" value="Folylpolyglutamate_synth_CS"/>
</dbReference>
<evidence type="ECO:0000256" key="7">
    <source>
        <dbReference type="ARBA" id="ARBA00013025"/>
    </source>
</evidence>
<comment type="pathway">
    <text evidence="3">Cofactor biosynthesis; tetrahydrofolate biosynthesis; 7,8-dihydrofolate from 2-amino-4-hydroxy-6-hydroxymethyl-7,8-dihydropteridine diphosphate and 4-aminobenzoate: step 2/2.</text>
</comment>
<comment type="pathway">
    <text evidence="4">Cofactor biosynthesis; tetrahydrofolylpolyglutamate biosynthesis.</text>
</comment>
<dbReference type="GO" id="GO:0046872">
    <property type="term" value="F:metal ion binding"/>
    <property type="evidence" value="ECO:0007669"/>
    <property type="project" value="UniProtKB-KW"/>
</dbReference>
<evidence type="ECO:0000256" key="6">
    <source>
        <dbReference type="ARBA" id="ARBA00013023"/>
    </source>
</evidence>
<feature type="domain" description="Mur ligase C-terminal" evidence="23">
    <location>
        <begin position="309"/>
        <end position="418"/>
    </location>
</feature>
<dbReference type="EC" id="6.3.2.17" evidence="7"/>
<dbReference type="AlphaFoldDB" id="X5H4W8"/>
<dbReference type="KEGG" id="nhm:NHE_0678"/>
<comment type="catalytic activity">
    <reaction evidence="21">
        <text>7,8-dihydropteroate + L-glutamate + ATP = 7,8-dihydrofolate + ADP + phosphate + H(+)</text>
        <dbReference type="Rhea" id="RHEA:23584"/>
        <dbReference type="ChEBI" id="CHEBI:15378"/>
        <dbReference type="ChEBI" id="CHEBI:17839"/>
        <dbReference type="ChEBI" id="CHEBI:29985"/>
        <dbReference type="ChEBI" id="CHEBI:30616"/>
        <dbReference type="ChEBI" id="CHEBI:43474"/>
        <dbReference type="ChEBI" id="CHEBI:57451"/>
        <dbReference type="ChEBI" id="CHEBI:456216"/>
        <dbReference type="EC" id="6.3.2.12"/>
    </reaction>
</comment>
<evidence type="ECO:0000313" key="26">
    <source>
        <dbReference type="Proteomes" id="UP000023755"/>
    </source>
</evidence>
<evidence type="ECO:0000256" key="4">
    <source>
        <dbReference type="ARBA" id="ARBA00005150"/>
    </source>
</evidence>
<keyword evidence="9 22" id="KW-0436">Ligase</keyword>
<dbReference type="EMBL" id="CP007481">
    <property type="protein sequence ID" value="AHX11611.1"/>
    <property type="molecule type" value="Genomic_DNA"/>
</dbReference>
<dbReference type="HOGENOM" id="CLU_015869_1_1_5"/>
<dbReference type="PROSITE" id="PS01011">
    <property type="entry name" value="FOLYLPOLYGLU_SYNT_1"/>
    <property type="match status" value="1"/>
</dbReference>
<dbReference type="InterPro" id="IPR013221">
    <property type="entry name" value="Mur_ligase_cen"/>
</dbReference>
<keyword evidence="14" id="KW-0289">Folate biosynthesis</keyword>
<name>X5H4W8_9RICK</name>
<dbReference type="PANTHER" id="PTHR11136">
    <property type="entry name" value="FOLYLPOLYGLUTAMATE SYNTHASE-RELATED"/>
    <property type="match status" value="1"/>
</dbReference>
<dbReference type="Gene3D" id="3.90.190.20">
    <property type="entry name" value="Mur ligase, C-terminal domain"/>
    <property type="match status" value="1"/>
</dbReference>
<comment type="catalytic activity">
    <reaction evidence="18">
        <text>(6S)-5,6,7,8-tetrahydrofolyl-(gamma-L-Glu)(n) + L-glutamate + ATP = (6S)-5,6,7,8-tetrahydrofolyl-(gamma-L-Glu)(n+1) + ADP + phosphate + H(+)</text>
        <dbReference type="Rhea" id="RHEA:10580"/>
        <dbReference type="Rhea" id="RHEA-COMP:14738"/>
        <dbReference type="Rhea" id="RHEA-COMP:14740"/>
        <dbReference type="ChEBI" id="CHEBI:15378"/>
        <dbReference type="ChEBI" id="CHEBI:29985"/>
        <dbReference type="ChEBI" id="CHEBI:30616"/>
        <dbReference type="ChEBI" id="CHEBI:43474"/>
        <dbReference type="ChEBI" id="CHEBI:141005"/>
        <dbReference type="ChEBI" id="CHEBI:456216"/>
        <dbReference type="EC" id="6.3.2.17"/>
    </reaction>
</comment>
<evidence type="ECO:0000313" key="25">
    <source>
        <dbReference type="EMBL" id="AHX11611.1"/>
    </source>
</evidence>
<evidence type="ECO:0000256" key="2">
    <source>
        <dbReference type="ARBA" id="ARBA00002714"/>
    </source>
</evidence>
<dbReference type="STRING" id="1286528.NHE_0678"/>
<keyword evidence="26" id="KW-1185">Reference proteome</keyword>
<keyword evidence="13" id="KW-0460">Magnesium</keyword>
<dbReference type="GO" id="GO:0046654">
    <property type="term" value="P:tetrahydrofolate biosynthetic process"/>
    <property type="evidence" value="ECO:0007669"/>
    <property type="project" value="UniProtKB-UniPathway"/>
</dbReference>
<dbReference type="Gene3D" id="3.40.1190.10">
    <property type="entry name" value="Mur-like, catalytic domain"/>
    <property type="match status" value="1"/>
</dbReference>
<dbReference type="GO" id="GO:0004326">
    <property type="term" value="F:tetrahydrofolylpolyglutamate synthase activity"/>
    <property type="evidence" value="ECO:0007669"/>
    <property type="project" value="UniProtKB-EC"/>
</dbReference>
<evidence type="ECO:0000256" key="5">
    <source>
        <dbReference type="ARBA" id="ARBA00008276"/>
    </source>
</evidence>
<keyword evidence="12 22" id="KW-0067">ATP-binding</keyword>
<accession>X5H4W8</accession>
<evidence type="ECO:0000256" key="3">
    <source>
        <dbReference type="ARBA" id="ARBA00004799"/>
    </source>
</evidence>